<keyword evidence="3" id="KW-1185">Reference proteome</keyword>
<evidence type="ECO:0000256" key="1">
    <source>
        <dbReference type="SAM" id="MobiDB-lite"/>
    </source>
</evidence>
<dbReference type="AlphaFoldDB" id="A0A4Y2GJU6"/>
<organism evidence="2 3">
    <name type="scientific">Araneus ventricosus</name>
    <name type="common">Orbweaver spider</name>
    <name type="synonym">Epeira ventricosa</name>
    <dbReference type="NCBI Taxonomy" id="182803"/>
    <lineage>
        <taxon>Eukaryota</taxon>
        <taxon>Metazoa</taxon>
        <taxon>Ecdysozoa</taxon>
        <taxon>Arthropoda</taxon>
        <taxon>Chelicerata</taxon>
        <taxon>Arachnida</taxon>
        <taxon>Araneae</taxon>
        <taxon>Araneomorphae</taxon>
        <taxon>Entelegynae</taxon>
        <taxon>Araneoidea</taxon>
        <taxon>Araneidae</taxon>
        <taxon>Araneus</taxon>
    </lineage>
</organism>
<comment type="caution">
    <text evidence="2">The sequence shown here is derived from an EMBL/GenBank/DDBJ whole genome shotgun (WGS) entry which is preliminary data.</text>
</comment>
<feature type="region of interest" description="Disordered" evidence="1">
    <location>
        <begin position="1"/>
        <end position="24"/>
    </location>
</feature>
<proteinExistence type="predicted"/>
<evidence type="ECO:0000313" key="3">
    <source>
        <dbReference type="Proteomes" id="UP000499080"/>
    </source>
</evidence>
<name>A0A4Y2GJU6_ARAVE</name>
<sequence>MFRAKAFFEGRQSPRDRAGSREESISRGVVISGLVHPISIMGFWGEADDVWCGKEKLLDTAVASCPQSNDTWPYYRICGMFYALFVSVSKFCLVDDVSVKVTVFIR</sequence>
<gene>
    <name evidence="2" type="ORF">AVEN_265968_1</name>
</gene>
<dbReference type="EMBL" id="BGPR01001402">
    <property type="protein sequence ID" value="GBM53009.1"/>
    <property type="molecule type" value="Genomic_DNA"/>
</dbReference>
<evidence type="ECO:0000313" key="2">
    <source>
        <dbReference type="EMBL" id="GBM53009.1"/>
    </source>
</evidence>
<accession>A0A4Y2GJU6</accession>
<dbReference type="Proteomes" id="UP000499080">
    <property type="component" value="Unassembled WGS sequence"/>
</dbReference>
<protein>
    <submittedName>
        <fullName evidence="2">Uncharacterized protein</fullName>
    </submittedName>
</protein>
<reference evidence="2 3" key="1">
    <citation type="journal article" date="2019" name="Sci. Rep.">
        <title>Orb-weaving spider Araneus ventricosus genome elucidates the spidroin gene catalogue.</title>
        <authorList>
            <person name="Kono N."/>
            <person name="Nakamura H."/>
            <person name="Ohtoshi R."/>
            <person name="Moran D.A.P."/>
            <person name="Shinohara A."/>
            <person name="Yoshida Y."/>
            <person name="Fujiwara M."/>
            <person name="Mori M."/>
            <person name="Tomita M."/>
            <person name="Arakawa K."/>
        </authorList>
    </citation>
    <scope>NUCLEOTIDE SEQUENCE [LARGE SCALE GENOMIC DNA]</scope>
</reference>